<feature type="region of interest" description="Disordered" evidence="1">
    <location>
        <begin position="79"/>
        <end position="108"/>
    </location>
</feature>
<evidence type="ECO:0000313" key="2">
    <source>
        <dbReference type="EMBL" id="OAP53878.1"/>
    </source>
</evidence>
<dbReference type="RefSeq" id="XP_018687245.1">
    <property type="nucleotide sequence ID" value="XM_018843404.1"/>
</dbReference>
<dbReference type="InterPro" id="IPR038765">
    <property type="entry name" value="Papain-like_cys_pep_sf"/>
</dbReference>
<keyword evidence="3" id="KW-1185">Reference proteome</keyword>
<dbReference type="Proteomes" id="UP000078343">
    <property type="component" value="Unassembled WGS sequence"/>
</dbReference>
<accession>A0A178Z254</accession>
<dbReference type="OrthoDB" id="5084510at2759"/>
<dbReference type="STRING" id="1367422.A0A178Z254"/>
<dbReference type="Gene3D" id="3.40.395.10">
    <property type="entry name" value="Adenoviral Proteinase, Chain A"/>
    <property type="match status" value="1"/>
</dbReference>
<feature type="region of interest" description="Disordered" evidence="1">
    <location>
        <begin position="171"/>
        <end position="279"/>
    </location>
</feature>
<proteinExistence type="predicted"/>
<evidence type="ECO:0000256" key="1">
    <source>
        <dbReference type="SAM" id="MobiDB-lite"/>
    </source>
</evidence>
<dbReference type="EMBL" id="LVYI01000018">
    <property type="protein sequence ID" value="OAP53878.1"/>
    <property type="molecule type" value="Genomic_DNA"/>
</dbReference>
<dbReference type="SUPFAM" id="SSF54001">
    <property type="entry name" value="Cysteine proteinases"/>
    <property type="match status" value="1"/>
</dbReference>
<protein>
    <recommendedName>
        <fullName evidence="4">Ubiquitin-like protease family profile domain-containing protein</fullName>
    </recommendedName>
</protein>
<feature type="compositionally biased region" description="Low complexity" evidence="1">
    <location>
        <begin position="267"/>
        <end position="279"/>
    </location>
</feature>
<evidence type="ECO:0008006" key="4">
    <source>
        <dbReference type="Google" id="ProtNLM"/>
    </source>
</evidence>
<reference evidence="2 3" key="1">
    <citation type="submission" date="2016-04" db="EMBL/GenBank/DDBJ databases">
        <title>Draft genome of Fonsecaea erecta CBS 125763.</title>
        <authorList>
            <person name="Weiss V.A."/>
            <person name="Vicente V.A."/>
            <person name="Raittz R.T."/>
            <person name="Moreno L.F."/>
            <person name="De Souza E.M."/>
            <person name="Pedrosa F.O."/>
            <person name="Steffens M.B."/>
            <person name="Faoro H."/>
            <person name="Tadra-Sfeir M.Z."/>
            <person name="Najafzadeh M.J."/>
            <person name="Felipe M.S."/>
            <person name="Teixeira M."/>
            <person name="Sun J."/>
            <person name="Xi L."/>
            <person name="Gomes R."/>
            <person name="De Azevedo C.M."/>
            <person name="Salgado C.G."/>
            <person name="Da Silva M.B."/>
            <person name="Nascimento M.F."/>
            <person name="Queiroz-Telles F."/>
            <person name="Attili D.S."/>
            <person name="Gorbushina A."/>
        </authorList>
    </citation>
    <scope>NUCLEOTIDE SEQUENCE [LARGE SCALE GENOMIC DNA]</scope>
    <source>
        <strain evidence="2 3">CBS 125763</strain>
    </source>
</reference>
<dbReference type="AlphaFoldDB" id="A0A178Z254"/>
<evidence type="ECO:0000313" key="3">
    <source>
        <dbReference type="Proteomes" id="UP000078343"/>
    </source>
</evidence>
<name>A0A178Z254_9EURO</name>
<organism evidence="2 3">
    <name type="scientific">Fonsecaea erecta</name>
    <dbReference type="NCBI Taxonomy" id="1367422"/>
    <lineage>
        <taxon>Eukaryota</taxon>
        <taxon>Fungi</taxon>
        <taxon>Dikarya</taxon>
        <taxon>Ascomycota</taxon>
        <taxon>Pezizomycotina</taxon>
        <taxon>Eurotiomycetes</taxon>
        <taxon>Chaetothyriomycetidae</taxon>
        <taxon>Chaetothyriales</taxon>
        <taxon>Herpotrichiellaceae</taxon>
        <taxon>Fonsecaea</taxon>
    </lineage>
</organism>
<dbReference type="GeneID" id="30016067"/>
<gene>
    <name evidence="2" type="ORF">AYL99_11900</name>
</gene>
<comment type="caution">
    <text evidence="2">The sequence shown here is derived from an EMBL/GenBank/DDBJ whole genome shotgun (WGS) entry which is preliminary data.</text>
</comment>
<feature type="compositionally biased region" description="Polar residues" evidence="1">
    <location>
        <begin position="221"/>
        <end position="261"/>
    </location>
</feature>
<feature type="compositionally biased region" description="Basic and acidic residues" evidence="1">
    <location>
        <begin position="192"/>
        <end position="201"/>
    </location>
</feature>
<sequence>MESENSGPSRNFTHSRSRGHRPAVLVLLQKLVQSVPSDLTMDVQRLDEFPLIIRRLCEKAPKFAEVLAKTILETSNSIKNFPQQEQEPAKDHNSRFASPKRKTRKNLPYQTRRATEVLAANSSSTKCPPLAKDSQLVAGCAMDTPDVGPITVRQYCGEVDGNMKNGEVDALPEIASQSGQQRRTTRSGGLRTQEKAAHGRDTAGGLNKTTDQSPEVAATFPSLNLTEGQEPSATSQGVTCPQKASITRTEPKSTVTGTSPTPLAADPSASGSESQSSSPEATSWLELVTEAVRVIHYLSKYPYAVPTQIHARILQTHRKHSYESSEPSTLDQWTDGSMWMNILRMGSTQHQKTTIFNMIEYIGAWEWYDRQVALAKTWVRSKRNKPVGRKGAAKHVLDRLQRMQRGSLSKGIWVGGVGRLNDASEDDATEPDPDRSAGVTEAYRRTERKRISVHLSRGQKLTTLIKAVGLGILFSPKIWQVLDYTKAKDLEQMIKGIQKSPKHMGLLHILSPQLELLVERGQPDLHALYDALYQEKLVSPTEIQEFRMTFALDSDPLPQGSLDVAVHGLIKDVGTRVLGKRKLDVVDTVSVNDLSIPCDTFERLQCGEWLNDDLIHLAMDISDKPEFVKHGYSVPLDDVGKTRTTKPIGRPFAAWARRVARLRDQAGDVRRDAGHLVHFCPVSHKGNHFTLLEINDREKVIRHYDSMAARANIDDPSTPTRVAQLVEEEFASLQYAYSEVVRLNLPRSVFVVNNLMFWPIANSTTDRNLGLWSQGGLELQPSGGTPSRIPSV</sequence>